<dbReference type="Proteomes" id="UP001234989">
    <property type="component" value="Chromosome 6"/>
</dbReference>
<evidence type="ECO:0000313" key="2">
    <source>
        <dbReference type="Proteomes" id="UP001234989"/>
    </source>
</evidence>
<protein>
    <recommendedName>
        <fullName evidence="3">Gag-pol polyprotein</fullName>
    </recommendedName>
</protein>
<dbReference type="EMBL" id="CP133617">
    <property type="protein sequence ID" value="WMV33218.1"/>
    <property type="molecule type" value="Genomic_DNA"/>
</dbReference>
<evidence type="ECO:0000313" key="1">
    <source>
        <dbReference type="EMBL" id="WMV33218.1"/>
    </source>
</evidence>
<dbReference type="AlphaFoldDB" id="A0AAF0TZU1"/>
<evidence type="ECO:0008006" key="3">
    <source>
        <dbReference type="Google" id="ProtNLM"/>
    </source>
</evidence>
<sequence length="152" mass="17639">MIAQANREVVIFVNPKVGTTATTMRDFTRMNPLEFHFSKVEEDPQEFIDEVYKVLIIMGVTLVEKAELSAYQLKGISQVWFNQWNEGREAVLEFINLHQGNIKMVVKECHIAMLINDMDISHLMVHAQKIEDEKLKKRSREVKKARASDSDF</sequence>
<name>A0AAF0TZU1_SOLVR</name>
<keyword evidence="2" id="KW-1185">Reference proteome</keyword>
<gene>
    <name evidence="1" type="ORF">MTR67_026603</name>
</gene>
<proteinExistence type="predicted"/>
<reference evidence="1" key="1">
    <citation type="submission" date="2023-08" db="EMBL/GenBank/DDBJ databases">
        <title>A de novo genome assembly of Solanum verrucosum Schlechtendal, a Mexican diploid species geographically isolated from the other diploid A-genome species in potato relatives.</title>
        <authorList>
            <person name="Hosaka K."/>
        </authorList>
    </citation>
    <scope>NUCLEOTIDE SEQUENCE</scope>
    <source>
        <tissue evidence="1">Young leaves</tissue>
    </source>
</reference>
<organism evidence="1 2">
    <name type="scientific">Solanum verrucosum</name>
    <dbReference type="NCBI Taxonomy" id="315347"/>
    <lineage>
        <taxon>Eukaryota</taxon>
        <taxon>Viridiplantae</taxon>
        <taxon>Streptophyta</taxon>
        <taxon>Embryophyta</taxon>
        <taxon>Tracheophyta</taxon>
        <taxon>Spermatophyta</taxon>
        <taxon>Magnoliopsida</taxon>
        <taxon>eudicotyledons</taxon>
        <taxon>Gunneridae</taxon>
        <taxon>Pentapetalae</taxon>
        <taxon>asterids</taxon>
        <taxon>lamiids</taxon>
        <taxon>Solanales</taxon>
        <taxon>Solanaceae</taxon>
        <taxon>Solanoideae</taxon>
        <taxon>Solaneae</taxon>
        <taxon>Solanum</taxon>
    </lineage>
</organism>
<accession>A0AAF0TZU1</accession>